<dbReference type="RefSeq" id="WP_200065320.1">
    <property type="nucleotide sequence ID" value="NZ_JAEHFW010000001.1"/>
</dbReference>
<organism evidence="2 3">
    <name type="scientific">Mucilaginibacter segetis</name>
    <dbReference type="NCBI Taxonomy" id="2793071"/>
    <lineage>
        <taxon>Bacteria</taxon>
        <taxon>Pseudomonadati</taxon>
        <taxon>Bacteroidota</taxon>
        <taxon>Sphingobacteriia</taxon>
        <taxon>Sphingobacteriales</taxon>
        <taxon>Sphingobacteriaceae</taxon>
        <taxon>Mucilaginibacter</taxon>
    </lineage>
</organism>
<keyword evidence="3" id="KW-1185">Reference proteome</keyword>
<dbReference type="AlphaFoldDB" id="A0A934PSM2"/>
<dbReference type="EMBL" id="JAEHFW010000001">
    <property type="protein sequence ID" value="MBK0378872.1"/>
    <property type="molecule type" value="Genomic_DNA"/>
</dbReference>
<evidence type="ECO:0000256" key="1">
    <source>
        <dbReference type="SAM" id="SignalP"/>
    </source>
</evidence>
<reference evidence="2" key="1">
    <citation type="submission" date="2020-12" db="EMBL/GenBank/DDBJ databases">
        <title>Bacterial novel species Mucilaginibacter sp. SD-g isolated from soil.</title>
        <authorList>
            <person name="Jung H.-Y."/>
        </authorList>
    </citation>
    <scope>NUCLEOTIDE SEQUENCE</scope>
    <source>
        <strain evidence="2">SD-g</strain>
    </source>
</reference>
<keyword evidence="1" id="KW-0732">Signal</keyword>
<dbReference type="Proteomes" id="UP000613193">
    <property type="component" value="Unassembled WGS sequence"/>
</dbReference>
<proteinExistence type="predicted"/>
<evidence type="ECO:0000313" key="2">
    <source>
        <dbReference type="EMBL" id="MBK0378872.1"/>
    </source>
</evidence>
<accession>A0A934PSM2</accession>
<feature type="signal peptide" evidence="1">
    <location>
        <begin position="1"/>
        <end position="20"/>
    </location>
</feature>
<name>A0A934PSM2_9SPHI</name>
<gene>
    <name evidence="2" type="ORF">I5M19_06115</name>
</gene>
<comment type="caution">
    <text evidence="2">The sequence shown here is derived from an EMBL/GenBank/DDBJ whole genome shotgun (WGS) entry which is preliminary data.</text>
</comment>
<protein>
    <submittedName>
        <fullName evidence="2">Uncharacterized protein</fullName>
    </submittedName>
</protein>
<evidence type="ECO:0000313" key="3">
    <source>
        <dbReference type="Proteomes" id="UP000613193"/>
    </source>
</evidence>
<feature type="chain" id="PRO_5038038845" evidence="1">
    <location>
        <begin position="21"/>
        <end position="49"/>
    </location>
</feature>
<sequence length="49" mass="5362">MNRNFLMIIFLCLLSGNALSQITAGFVNSMQDKGSSTPLYPPQGISQEQ</sequence>